<dbReference type="Gene3D" id="3.40.50.2300">
    <property type="match status" value="2"/>
</dbReference>
<dbReference type="InterPro" id="IPR000719">
    <property type="entry name" value="Prot_kinase_dom"/>
</dbReference>
<dbReference type="SUPFAM" id="SSF55073">
    <property type="entry name" value="Nucleotide cyclase"/>
    <property type="match status" value="1"/>
</dbReference>
<dbReference type="GO" id="GO:0005524">
    <property type="term" value="F:ATP binding"/>
    <property type="evidence" value="ECO:0007669"/>
    <property type="project" value="InterPro"/>
</dbReference>
<dbReference type="InterPro" id="IPR028082">
    <property type="entry name" value="Peripla_BP_I"/>
</dbReference>
<sequence>MTDSDTSSSSDPLLHKPHTSLPLSFPFLRGGSHVWERKPPQAGDTTSPLPTKRNRSYSATVRSRSGPVFKGVCKNFSRSQGHGFIRPTHGGEDIFVHISDIEGEYVPVEGDEVTYKVCPVPPKNLKFQAVEVPLHLSCLNSTYMMNVVLLQDGVSPWSMNFVQPAVIKAIESDAEINFKNNVLYNLTATYNGFQTIHYRNKGCSSSICEAVEILIDLQNSGMVGCALLGPSCTYATFQLVDRDVGLALNMPIISAGSFGLSCDYKADLTRILPPARKVSNFFINFWNFSDSIKPSWENTYIYKKANITEDCFWYLNALEVASGSFADSVKKRVVLRKEEEFSAALKKKKESNLFILCGTPDDIIELKNGSLDVDAQIAFILIDLYNDKYYVEPSNDAMKNVLVLTMPNSRSYTITSNNTMNDYIAAYHDAVLLFGQVMRQIWSNPVLDVDSVNVNYFRNVSFKGIAGDYMIDEYGDRDVVFSLIYTNTSNEYKVLYEFDTSNNKTTLVDSNPSFIWPQQQLPDDQLPVYISGLLAENIVIISLVSLALVVIATVAFVLYWQNRSYRRKQRQWSHIPVELLTPVESSERNMVSLKIDEDAWKDTSQKIRRARYDKKIVILKDLKPSDGCFSERQRIALNALLQIDYYNLIKFYGTVKIDHEVFGVFEYGERGSLRYVLNDRVSYPEETFMDWEFKISVMYDIAKGMSYLHSSNIEVHGHLKSTNCVIDNRMVVKITGFGFNTILSPDRDLWTAPEHLRKEGISQKGDVYSFAIIAQEIMLRKSTFFTQACSEKAEKLDRVQYPRMLCFFRPDLNFETASENELEVYLLIKSCWDEDPEKRPDFKKIESTLGKIVSLHNQANESYMGNLIRRLQMYSRNLEYLVEERTSLYKAERDRADNLNFMLLPGPVVRSLKETGIVEPELFEEVTIYFSDIVGFTTLCHYSTPMEVVDMLNDIYKNFDSILDHHDVYKVETIGDAYMVVSGLPRRNGDRHVMDICHMALDILSFMGTFELRHLPGLPVWIRIGVHSGPCAAGVVGLKMPRYCLFGDTVNTASRMESTGLPLRIHVSQSTINIIKKADCKFEYMKRGETYLKGKGKETTYWLTGVTGQNYNLPTPPTA</sequence>
<dbReference type="InterPro" id="IPR001245">
    <property type="entry name" value="Ser-Thr/Tyr_kinase_cat_dom"/>
</dbReference>
<evidence type="ECO:0000259" key="21">
    <source>
        <dbReference type="PROSITE" id="PS50011"/>
    </source>
</evidence>
<comment type="similarity">
    <text evidence="17">Belongs to the adenylyl cyclase class-4/guanylyl cyclase family.</text>
</comment>
<dbReference type="SUPFAM" id="SSF50249">
    <property type="entry name" value="Nucleic acid-binding proteins"/>
    <property type="match status" value="1"/>
</dbReference>
<accession>A0A8J4XEL3</accession>
<evidence type="ECO:0000256" key="20">
    <source>
        <dbReference type="SAM" id="Phobius"/>
    </source>
</evidence>
<keyword evidence="10" id="KW-0342">GTP-binding</keyword>
<feature type="domain" description="CSD" evidence="23">
    <location>
        <begin position="68"/>
        <end position="134"/>
    </location>
</feature>
<keyword evidence="13" id="KW-0325">Glycoprotein</keyword>
<dbReference type="SUPFAM" id="SSF56112">
    <property type="entry name" value="Protein kinase-like (PK-like)"/>
    <property type="match status" value="1"/>
</dbReference>
<keyword evidence="3" id="KW-1003">Cell membrane</keyword>
<dbReference type="InterPro" id="IPR002059">
    <property type="entry name" value="CSP_DNA-bd"/>
</dbReference>
<dbReference type="CDD" id="cd07302">
    <property type="entry name" value="CHD"/>
    <property type="match status" value="1"/>
</dbReference>
<dbReference type="Gene3D" id="2.40.50.140">
    <property type="entry name" value="Nucleic acid-binding proteins"/>
    <property type="match status" value="1"/>
</dbReference>
<comment type="subcellular location">
    <subcellularLocation>
        <location evidence="2">Cell membrane</location>
        <topology evidence="2">Single-pass type I membrane protein</topology>
    </subcellularLocation>
    <subcellularLocation>
        <location evidence="1">Endoplasmic reticulum membrane</location>
        <topology evidence="1">Single-pass type I membrane protein</topology>
    </subcellularLocation>
</comment>
<evidence type="ECO:0000256" key="1">
    <source>
        <dbReference type="ARBA" id="ARBA00004115"/>
    </source>
</evidence>
<evidence type="ECO:0000256" key="6">
    <source>
        <dbReference type="ARBA" id="ARBA00022729"/>
    </source>
</evidence>
<evidence type="ECO:0000256" key="4">
    <source>
        <dbReference type="ARBA" id="ARBA00022553"/>
    </source>
</evidence>
<dbReference type="InterPro" id="IPR012340">
    <property type="entry name" value="NA-bd_OB-fold"/>
</dbReference>
<proteinExistence type="inferred from homology"/>
<evidence type="ECO:0000256" key="14">
    <source>
        <dbReference type="ARBA" id="ARBA00023239"/>
    </source>
</evidence>
<dbReference type="PANTHER" id="PTHR11920:SF347">
    <property type="entry name" value="GUANYLYL CYCLASE C"/>
    <property type="match status" value="1"/>
</dbReference>
<reference evidence="24" key="1">
    <citation type="submission" date="2020-07" db="EMBL/GenBank/DDBJ databases">
        <title>Clarias magur genome sequencing, assembly and annotation.</title>
        <authorList>
            <person name="Kushwaha B."/>
            <person name="Kumar R."/>
            <person name="Das P."/>
            <person name="Joshi C.G."/>
            <person name="Kumar D."/>
            <person name="Nagpure N.S."/>
            <person name="Pandey M."/>
            <person name="Agarwal S."/>
            <person name="Srivastava S."/>
            <person name="Singh M."/>
            <person name="Sahoo L."/>
            <person name="Jayasankar P."/>
            <person name="Meher P.K."/>
            <person name="Koringa P.G."/>
            <person name="Iquebal M.A."/>
            <person name="Das S.P."/>
            <person name="Bit A."/>
            <person name="Patnaik S."/>
            <person name="Patel N."/>
            <person name="Shah T.M."/>
            <person name="Hinsu A."/>
            <person name="Jena J.K."/>
        </authorList>
    </citation>
    <scope>NUCLEOTIDE SEQUENCE</scope>
    <source>
        <strain evidence="24">CIFAMagur01</strain>
        <tissue evidence="24">Testis</tissue>
    </source>
</reference>
<dbReference type="GO" id="GO:0005789">
    <property type="term" value="C:endoplasmic reticulum membrane"/>
    <property type="evidence" value="ECO:0007669"/>
    <property type="project" value="UniProtKB-SubCell"/>
</dbReference>
<organism evidence="24 25">
    <name type="scientific">Clarias magur</name>
    <name type="common">Asian catfish</name>
    <name type="synonym">Macropteronotus magur</name>
    <dbReference type="NCBI Taxonomy" id="1594786"/>
    <lineage>
        <taxon>Eukaryota</taxon>
        <taxon>Metazoa</taxon>
        <taxon>Chordata</taxon>
        <taxon>Craniata</taxon>
        <taxon>Vertebrata</taxon>
        <taxon>Euteleostomi</taxon>
        <taxon>Actinopterygii</taxon>
        <taxon>Neopterygii</taxon>
        <taxon>Teleostei</taxon>
        <taxon>Ostariophysi</taxon>
        <taxon>Siluriformes</taxon>
        <taxon>Clariidae</taxon>
        <taxon>Clarias</taxon>
    </lineage>
</organism>
<evidence type="ECO:0000256" key="11">
    <source>
        <dbReference type="ARBA" id="ARBA00023136"/>
    </source>
</evidence>
<dbReference type="InterPro" id="IPR050401">
    <property type="entry name" value="Cyclic_nucleotide_synthase"/>
</dbReference>
<keyword evidence="14 17" id="KW-0456">Lyase</keyword>
<dbReference type="InterPro" id="IPR011009">
    <property type="entry name" value="Kinase-like_dom_sf"/>
</dbReference>
<evidence type="ECO:0000256" key="9">
    <source>
        <dbReference type="ARBA" id="ARBA00022989"/>
    </source>
</evidence>
<dbReference type="GO" id="GO:0003676">
    <property type="term" value="F:nucleic acid binding"/>
    <property type="evidence" value="ECO:0007669"/>
    <property type="project" value="InterPro"/>
</dbReference>
<evidence type="ECO:0000259" key="23">
    <source>
        <dbReference type="PROSITE" id="PS51857"/>
    </source>
</evidence>
<dbReference type="Pfam" id="PF01094">
    <property type="entry name" value="ANF_receptor"/>
    <property type="match status" value="1"/>
</dbReference>
<evidence type="ECO:0000256" key="3">
    <source>
        <dbReference type="ARBA" id="ARBA00022475"/>
    </source>
</evidence>
<dbReference type="GO" id="GO:0004672">
    <property type="term" value="F:protein kinase activity"/>
    <property type="evidence" value="ECO:0007669"/>
    <property type="project" value="InterPro"/>
</dbReference>
<evidence type="ECO:0000256" key="18">
    <source>
        <dbReference type="RuleBase" id="RU003431"/>
    </source>
</evidence>
<dbReference type="InterPro" id="IPR018297">
    <property type="entry name" value="A/G_cyclase_CS"/>
</dbReference>
<keyword evidence="6" id="KW-0732">Signal</keyword>
<evidence type="ECO:0000259" key="22">
    <source>
        <dbReference type="PROSITE" id="PS50125"/>
    </source>
</evidence>
<dbReference type="FunFam" id="1.10.510.10:FF:000364">
    <property type="entry name" value="Guanylate cyclase"/>
    <property type="match status" value="1"/>
</dbReference>
<dbReference type="Gene3D" id="3.30.70.1230">
    <property type="entry name" value="Nucleotide cyclase"/>
    <property type="match status" value="1"/>
</dbReference>
<dbReference type="PROSITE" id="PS51857">
    <property type="entry name" value="CSD_2"/>
    <property type="match status" value="1"/>
</dbReference>
<evidence type="ECO:0000256" key="16">
    <source>
        <dbReference type="ARBA" id="ARBA00036920"/>
    </source>
</evidence>
<dbReference type="InterPro" id="IPR001828">
    <property type="entry name" value="ANF_lig-bd_rcpt"/>
</dbReference>
<keyword evidence="8" id="KW-0256">Endoplasmic reticulum</keyword>
<keyword evidence="15 18" id="KW-0141">cGMP biosynthesis</keyword>
<dbReference type="SMART" id="SM00044">
    <property type="entry name" value="CYCc"/>
    <property type="match status" value="1"/>
</dbReference>
<name>A0A8J4XEL3_CLAMG</name>
<evidence type="ECO:0000256" key="10">
    <source>
        <dbReference type="ARBA" id="ARBA00023134"/>
    </source>
</evidence>
<dbReference type="InterPro" id="IPR011129">
    <property type="entry name" value="CSD"/>
</dbReference>
<dbReference type="FunFam" id="3.30.70.1230:FF:000015">
    <property type="entry name" value="Guanylate cyclase"/>
    <property type="match status" value="1"/>
</dbReference>
<evidence type="ECO:0000256" key="5">
    <source>
        <dbReference type="ARBA" id="ARBA00022692"/>
    </source>
</evidence>
<dbReference type="CDD" id="cd04458">
    <property type="entry name" value="CSP_CDS"/>
    <property type="match status" value="1"/>
</dbReference>
<dbReference type="PROSITE" id="PS00452">
    <property type="entry name" value="GUANYLATE_CYCLASE_1"/>
    <property type="match status" value="1"/>
</dbReference>
<protein>
    <recommendedName>
        <fullName evidence="18">Guanylate cyclase</fullName>
        <ecNumber evidence="18">4.6.1.2</ecNumber>
    </recommendedName>
</protein>
<evidence type="ECO:0000256" key="17">
    <source>
        <dbReference type="RuleBase" id="RU000405"/>
    </source>
</evidence>
<dbReference type="Gene3D" id="1.10.510.10">
    <property type="entry name" value="Transferase(Phosphotransferase) domain 1"/>
    <property type="match status" value="1"/>
</dbReference>
<evidence type="ECO:0000256" key="2">
    <source>
        <dbReference type="ARBA" id="ARBA00004251"/>
    </source>
</evidence>
<dbReference type="InterPro" id="IPR029787">
    <property type="entry name" value="Nucleotide_cyclase"/>
</dbReference>
<feature type="domain" description="Protein kinase" evidence="21">
    <location>
        <begin position="593"/>
        <end position="849"/>
    </location>
</feature>
<feature type="domain" description="Guanylate cyclase" evidence="22">
    <location>
        <begin position="927"/>
        <end position="1057"/>
    </location>
</feature>
<evidence type="ECO:0000256" key="8">
    <source>
        <dbReference type="ARBA" id="ARBA00022824"/>
    </source>
</evidence>
<dbReference type="PANTHER" id="PTHR11920">
    <property type="entry name" value="GUANYLYL CYCLASE"/>
    <property type="match status" value="1"/>
</dbReference>
<dbReference type="GO" id="GO:0007168">
    <property type="term" value="P:receptor guanylyl cyclase signaling pathway"/>
    <property type="evidence" value="ECO:0007669"/>
    <property type="project" value="TreeGrafter"/>
</dbReference>
<evidence type="ECO:0000256" key="12">
    <source>
        <dbReference type="ARBA" id="ARBA00023170"/>
    </source>
</evidence>
<dbReference type="PROSITE" id="PS50125">
    <property type="entry name" value="GUANYLATE_CYCLASE_2"/>
    <property type="match status" value="1"/>
</dbReference>
<dbReference type="GO" id="GO:0005886">
    <property type="term" value="C:plasma membrane"/>
    <property type="evidence" value="ECO:0007669"/>
    <property type="project" value="UniProtKB-SubCell"/>
</dbReference>
<dbReference type="OrthoDB" id="60033at2759"/>
<keyword evidence="25" id="KW-1185">Reference proteome</keyword>
<feature type="region of interest" description="Disordered" evidence="19">
    <location>
        <begin position="34"/>
        <end position="60"/>
    </location>
</feature>
<dbReference type="GO" id="GO:0004383">
    <property type="term" value="F:guanylate cyclase activity"/>
    <property type="evidence" value="ECO:0007669"/>
    <property type="project" value="UniProtKB-EC"/>
</dbReference>
<keyword evidence="4" id="KW-0597">Phosphoprotein</keyword>
<keyword evidence="11 20" id="KW-0472">Membrane</keyword>
<evidence type="ECO:0000313" key="24">
    <source>
        <dbReference type="EMBL" id="KAF5906318.1"/>
    </source>
</evidence>
<dbReference type="SMART" id="SM00357">
    <property type="entry name" value="CSP"/>
    <property type="match status" value="1"/>
</dbReference>
<dbReference type="EC" id="4.6.1.2" evidence="18"/>
<dbReference type="GO" id="GO:0005525">
    <property type="term" value="F:GTP binding"/>
    <property type="evidence" value="ECO:0007669"/>
    <property type="project" value="UniProtKB-KW"/>
</dbReference>
<dbReference type="SUPFAM" id="SSF53822">
    <property type="entry name" value="Periplasmic binding protein-like I"/>
    <property type="match status" value="1"/>
</dbReference>
<dbReference type="InterPro" id="IPR001054">
    <property type="entry name" value="A/G_cyclase"/>
</dbReference>
<evidence type="ECO:0000256" key="7">
    <source>
        <dbReference type="ARBA" id="ARBA00022741"/>
    </source>
</evidence>
<dbReference type="Proteomes" id="UP000727407">
    <property type="component" value="Unassembled WGS sequence"/>
</dbReference>
<keyword evidence="5 20" id="KW-0812">Transmembrane</keyword>
<dbReference type="PROSITE" id="PS00352">
    <property type="entry name" value="CSD_1"/>
    <property type="match status" value="1"/>
</dbReference>
<dbReference type="GO" id="GO:0035556">
    <property type="term" value="P:intracellular signal transduction"/>
    <property type="evidence" value="ECO:0007669"/>
    <property type="project" value="InterPro"/>
</dbReference>
<dbReference type="EMBL" id="QNUK01000034">
    <property type="protein sequence ID" value="KAF5906318.1"/>
    <property type="molecule type" value="Genomic_DNA"/>
</dbReference>
<evidence type="ECO:0000256" key="13">
    <source>
        <dbReference type="ARBA" id="ARBA00023180"/>
    </source>
</evidence>
<evidence type="ECO:0000256" key="19">
    <source>
        <dbReference type="SAM" id="MobiDB-lite"/>
    </source>
</evidence>
<keyword evidence="12 24" id="KW-0675">Receptor</keyword>
<feature type="non-terminal residue" evidence="24">
    <location>
        <position position="1119"/>
    </location>
</feature>
<gene>
    <name evidence="24" type="ORF">DAT39_003928</name>
</gene>
<evidence type="ECO:0000313" key="25">
    <source>
        <dbReference type="Proteomes" id="UP000727407"/>
    </source>
</evidence>
<dbReference type="Pfam" id="PF00313">
    <property type="entry name" value="CSD"/>
    <property type="match status" value="1"/>
</dbReference>
<comment type="caution">
    <text evidence="24">The sequence shown here is derived from an EMBL/GenBank/DDBJ whole genome shotgun (WGS) entry which is preliminary data.</text>
</comment>
<dbReference type="Pfam" id="PF07714">
    <property type="entry name" value="PK_Tyr_Ser-Thr"/>
    <property type="match status" value="1"/>
</dbReference>
<dbReference type="AlphaFoldDB" id="A0A8J4XEL3"/>
<dbReference type="GO" id="GO:0004016">
    <property type="term" value="F:adenylate cyclase activity"/>
    <property type="evidence" value="ECO:0007669"/>
    <property type="project" value="TreeGrafter"/>
</dbReference>
<dbReference type="Pfam" id="PF00211">
    <property type="entry name" value="Guanylate_cyc"/>
    <property type="match status" value="1"/>
</dbReference>
<dbReference type="InterPro" id="IPR019844">
    <property type="entry name" value="CSD_CS"/>
</dbReference>
<keyword evidence="7" id="KW-0547">Nucleotide-binding</keyword>
<evidence type="ECO:0000256" key="15">
    <source>
        <dbReference type="ARBA" id="ARBA00023293"/>
    </source>
</evidence>
<keyword evidence="9 20" id="KW-1133">Transmembrane helix</keyword>
<feature type="transmembrane region" description="Helical" evidence="20">
    <location>
        <begin position="538"/>
        <end position="560"/>
    </location>
</feature>
<dbReference type="GO" id="GO:0001653">
    <property type="term" value="F:peptide receptor activity"/>
    <property type="evidence" value="ECO:0007669"/>
    <property type="project" value="TreeGrafter"/>
</dbReference>
<dbReference type="FunFam" id="2.40.50.140:FF:000086">
    <property type="entry name" value="Cold shock domain-containing protein C2"/>
    <property type="match status" value="1"/>
</dbReference>
<dbReference type="FunFam" id="3.40.50.2300:FF:000185">
    <property type="entry name" value="Guanylate cyclase"/>
    <property type="match status" value="1"/>
</dbReference>
<dbReference type="PROSITE" id="PS50011">
    <property type="entry name" value="PROTEIN_KINASE_DOM"/>
    <property type="match status" value="1"/>
</dbReference>
<comment type="catalytic activity">
    <reaction evidence="16">
        <text>GTP = 3',5'-cyclic GMP + diphosphate</text>
        <dbReference type="Rhea" id="RHEA:13665"/>
        <dbReference type="ChEBI" id="CHEBI:33019"/>
        <dbReference type="ChEBI" id="CHEBI:37565"/>
        <dbReference type="ChEBI" id="CHEBI:57746"/>
        <dbReference type="EC" id="4.6.1.2"/>
    </reaction>
    <physiologicalReaction direction="left-to-right" evidence="16">
        <dbReference type="Rhea" id="RHEA:13666"/>
    </physiologicalReaction>
</comment>